<dbReference type="EMBL" id="ML977311">
    <property type="protein sequence ID" value="KAF2122102.1"/>
    <property type="molecule type" value="Genomic_DNA"/>
</dbReference>
<keyword evidence="2" id="KW-1185">Reference proteome</keyword>
<dbReference type="AlphaFoldDB" id="A0A6A5ZQY7"/>
<reference evidence="1" key="1">
    <citation type="journal article" date="2020" name="Stud. Mycol.">
        <title>101 Dothideomycetes genomes: a test case for predicting lifestyles and emergence of pathogens.</title>
        <authorList>
            <person name="Haridas S."/>
            <person name="Albert R."/>
            <person name="Binder M."/>
            <person name="Bloem J."/>
            <person name="Labutti K."/>
            <person name="Salamov A."/>
            <person name="Andreopoulos B."/>
            <person name="Baker S."/>
            <person name="Barry K."/>
            <person name="Bills G."/>
            <person name="Bluhm B."/>
            <person name="Cannon C."/>
            <person name="Castanera R."/>
            <person name="Culley D."/>
            <person name="Daum C."/>
            <person name="Ezra D."/>
            <person name="Gonzalez J."/>
            <person name="Henrissat B."/>
            <person name="Kuo A."/>
            <person name="Liang C."/>
            <person name="Lipzen A."/>
            <person name="Lutzoni F."/>
            <person name="Magnuson J."/>
            <person name="Mondo S."/>
            <person name="Nolan M."/>
            <person name="Ohm R."/>
            <person name="Pangilinan J."/>
            <person name="Park H.-J."/>
            <person name="Ramirez L."/>
            <person name="Alfaro M."/>
            <person name="Sun H."/>
            <person name="Tritt A."/>
            <person name="Yoshinaga Y."/>
            <person name="Zwiers L.-H."/>
            <person name="Turgeon B."/>
            <person name="Goodwin S."/>
            <person name="Spatafora J."/>
            <person name="Crous P."/>
            <person name="Grigoriev I."/>
        </authorList>
    </citation>
    <scope>NUCLEOTIDE SEQUENCE</scope>
    <source>
        <strain evidence="1">CBS 627.86</strain>
    </source>
</reference>
<protein>
    <submittedName>
        <fullName evidence="1">Uncharacterized protein</fullName>
    </submittedName>
</protein>
<name>A0A6A5ZQY7_9PLEO</name>
<proteinExistence type="predicted"/>
<dbReference type="Proteomes" id="UP000799770">
    <property type="component" value="Unassembled WGS sequence"/>
</dbReference>
<evidence type="ECO:0000313" key="1">
    <source>
        <dbReference type="EMBL" id="KAF2122102.1"/>
    </source>
</evidence>
<gene>
    <name evidence="1" type="ORF">BDV96DRAFT_562919</name>
</gene>
<accession>A0A6A5ZQY7</accession>
<evidence type="ECO:0000313" key="2">
    <source>
        <dbReference type="Proteomes" id="UP000799770"/>
    </source>
</evidence>
<organism evidence="1 2">
    <name type="scientific">Lophiotrema nucula</name>
    <dbReference type="NCBI Taxonomy" id="690887"/>
    <lineage>
        <taxon>Eukaryota</taxon>
        <taxon>Fungi</taxon>
        <taxon>Dikarya</taxon>
        <taxon>Ascomycota</taxon>
        <taxon>Pezizomycotina</taxon>
        <taxon>Dothideomycetes</taxon>
        <taxon>Pleosporomycetidae</taxon>
        <taxon>Pleosporales</taxon>
        <taxon>Lophiotremataceae</taxon>
        <taxon>Lophiotrema</taxon>
    </lineage>
</organism>
<sequence>MQLQPRQRLDLPMAPKRKDKGELDVNAMKTYNEVLVSVKVSITSENVVYHNGVVHLLKLAADLCNFINGPPYIIENSLLHLDEKGPPYLQTLPSEIRNLIYEFALTYKETLVCRDKQTSARQAQLRQATGERGRVQRNNFPVSAKAHKEGQDSLRLYLSATDDIEANQIQYICRQLRGETKGLKLKYNVTAFLHTHVRDGSAFHPLRQFRLFSTICSTQWFCCISKIVLLHTDLPKLIQYAEDTDDELLNEQ</sequence>
<dbReference type="OrthoDB" id="4790878at2759"/>